<keyword evidence="2" id="KW-0812">Transmembrane</keyword>
<gene>
    <name evidence="3" type="ORF">AMON00008_LOCUS62426</name>
</gene>
<dbReference type="EMBL" id="HBNR01087089">
    <property type="protein sequence ID" value="CAE4665181.1"/>
    <property type="molecule type" value="Transcribed_RNA"/>
</dbReference>
<proteinExistence type="predicted"/>
<keyword evidence="2" id="KW-1133">Transmembrane helix</keyword>
<evidence type="ECO:0000256" key="1">
    <source>
        <dbReference type="SAM" id="MobiDB-lite"/>
    </source>
</evidence>
<protein>
    <submittedName>
        <fullName evidence="3">Uncharacterized protein</fullName>
    </submittedName>
</protein>
<sequence>MGICCNSDKGPLIGGLVERKEAQLRLQKTPSQHAKLSSSNEQVPLPAGSHSISRIQDVEDGEGLGPLAEHSFYFNSFPPQVVQAGVLDAVRWRFLLRTSQSLVASCIYAAGTFVRLPTRPLALQFLIAVFVAPLVALLYHELSMNQAGSYYDNFLQMFTQLPRFCLNLGMRDSAIYRQRVEQERCGGIVRTVNGLETGVLFVVVSTATLCASAVLAINGLAGDLRWKCAETAFFFALHRTLGANLLEGRRCGFLQPESMWRFECDPQGAECRIRPLHNHPQPSY</sequence>
<reference evidence="3" key="1">
    <citation type="submission" date="2021-01" db="EMBL/GenBank/DDBJ databases">
        <authorList>
            <person name="Corre E."/>
            <person name="Pelletier E."/>
            <person name="Niang G."/>
            <person name="Scheremetjew M."/>
            <person name="Finn R."/>
            <person name="Kale V."/>
            <person name="Holt S."/>
            <person name="Cochrane G."/>
            <person name="Meng A."/>
            <person name="Brown T."/>
            <person name="Cohen L."/>
        </authorList>
    </citation>
    <scope>NUCLEOTIDE SEQUENCE</scope>
    <source>
        <strain evidence="3">CCMP3105</strain>
    </source>
</reference>
<feature type="transmembrane region" description="Helical" evidence="2">
    <location>
        <begin position="199"/>
        <end position="217"/>
    </location>
</feature>
<keyword evidence="2" id="KW-0472">Membrane</keyword>
<evidence type="ECO:0000256" key="2">
    <source>
        <dbReference type="SAM" id="Phobius"/>
    </source>
</evidence>
<feature type="transmembrane region" description="Helical" evidence="2">
    <location>
        <begin position="121"/>
        <end position="140"/>
    </location>
</feature>
<evidence type="ECO:0000313" key="3">
    <source>
        <dbReference type="EMBL" id="CAE4665181.1"/>
    </source>
</evidence>
<accession>A0A7S4T859</accession>
<feature type="compositionally biased region" description="Polar residues" evidence="1">
    <location>
        <begin position="29"/>
        <end position="42"/>
    </location>
</feature>
<feature type="region of interest" description="Disordered" evidence="1">
    <location>
        <begin position="29"/>
        <end position="48"/>
    </location>
</feature>
<organism evidence="3">
    <name type="scientific">Alexandrium monilatum</name>
    <dbReference type="NCBI Taxonomy" id="311494"/>
    <lineage>
        <taxon>Eukaryota</taxon>
        <taxon>Sar</taxon>
        <taxon>Alveolata</taxon>
        <taxon>Dinophyceae</taxon>
        <taxon>Gonyaulacales</taxon>
        <taxon>Pyrocystaceae</taxon>
        <taxon>Alexandrium</taxon>
    </lineage>
</organism>
<dbReference type="AlphaFoldDB" id="A0A7S4T859"/>
<name>A0A7S4T859_9DINO</name>